<organism evidence="1">
    <name type="scientific">Arundo donax</name>
    <name type="common">Giant reed</name>
    <name type="synonym">Donax arundinaceus</name>
    <dbReference type="NCBI Taxonomy" id="35708"/>
    <lineage>
        <taxon>Eukaryota</taxon>
        <taxon>Viridiplantae</taxon>
        <taxon>Streptophyta</taxon>
        <taxon>Embryophyta</taxon>
        <taxon>Tracheophyta</taxon>
        <taxon>Spermatophyta</taxon>
        <taxon>Magnoliopsida</taxon>
        <taxon>Liliopsida</taxon>
        <taxon>Poales</taxon>
        <taxon>Poaceae</taxon>
        <taxon>PACMAD clade</taxon>
        <taxon>Arundinoideae</taxon>
        <taxon>Arundineae</taxon>
        <taxon>Arundo</taxon>
    </lineage>
</organism>
<reference evidence="1" key="1">
    <citation type="submission" date="2014-09" db="EMBL/GenBank/DDBJ databases">
        <authorList>
            <person name="Magalhaes I.L.F."/>
            <person name="Oliveira U."/>
            <person name="Santos F.R."/>
            <person name="Vidigal T.H.D.A."/>
            <person name="Brescovit A.D."/>
            <person name="Santos A.J."/>
        </authorList>
    </citation>
    <scope>NUCLEOTIDE SEQUENCE</scope>
    <source>
        <tissue evidence="1">Shoot tissue taken approximately 20 cm above the soil surface</tissue>
    </source>
</reference>
<proteinExistence type="predicted"/>
<name>A0A0A8YKT9_ARUDO</name>
<evidence type="ECO:0000313" key="1">
    <source>
        <dbReference type="EMBL" id="JAD26085.1"/>
    </source>
</evidence>
<sequence length="14" mass="1517">MNIATQEKPGLLDS</sequence>
<dbReference type="EMBL" id="GBRH01271810">
    <property type="protein sequence ID" value="JAD26085.1"/>
    <property type="molecule type" value="Transcribed_RNA"/>
</dbReference>
<accession>A0A0A8YKT9</accession>
<protein>
    <submittedName>
        <fullName evidence="1">Uncharacterized protein</fullName>
    </submittedName>
</protein>
<reference evidence="1" key="2">
    <citation type="journal article" date="2015" name="Data Brief">
        <title>Shoot transcriptome of the giant reed, Arundo donax.</title>
        <authorList>
            <person name="Barrero R.A."/>
            <person name="Guerrero F.D."/>
            <person name="Moolhuijzen P."/>
            <person name="Goolsby J.A."/>
            <person name="Tidwell J."/>
            <person name="Bellgard S.E."/>
            <person name="Bellgard M.I."/>
        </authorList>
    </citation>
    <scope>NUCLEOTIDE SEQUENCE</scope>
    <source>
        <tissue evidence="1">Shoot tissue taken approximately 20 cm above the soil surface</tissue>
    </source>
</reference>